<evidence type="ECO:0000313" key="1">
    <source>
        <dbReference type="EMBL" id="KAK5967628.1"/>
    </source>
</evidence>
<proteinExistence type="predicted"/>
<dbReference type="EMBL" id="WIXE01022272">
    <property type="protein sequence ID" value="KAK5967628.1"/>
    <property type="molecule type" value="Genomic_DNA"/>
</dbReference>
<evidence type="ECO:0000313" key="2">
    <source>
        <dbReference type="Proteomes" id="UP001331761"/>
    </source>
</evidence>
<name>A0AAN8FNN4_TRICO</name>
<organism evidence="1 2">
    <name type="scientific">Trichostrongylus colubriformis</name>
    <name type="common">Black scour worm</name>
    <dbReference type="NCBI Taxonomy" id="6319"/>
    <lineage>
        <taxon>Eukaryota</taxon>
        <taxon>Metazoa</taxon>
        <taxon>Ecdysozoa</taxon>
        <taxon>Nematoda</taxon>
        <taxon>Chromadorea</taxon>
        <taxon>Rhabditida</taxon>
        <taxon>Rhabditina</taxon>
        <taxon>Rhabditomorpha</taxon>
        <taxon>Strongyloidea</taxon>
        <taxon>Trichostrongylidae</taxon>
        <taxon>Trichostrongylus</taxon>
    </lineage>
</organism>
<accession>A0AAN8FNN4</accession>
<protein>
    <submittedName>
        <fullName evidence="1">Uncharacterized protein</fullName>
    </submittedName>
</protein>
<reference evidence="1 2" key="1">
    <citation type="submission" date="2019-10" db="EMBL/GenBank/DDBJ databases">
        <title>Assembly and Annotation for the nematode Trichostrongylus colubriformis.</title>
        <authorList>
            <person name="Martin J."/>
        </authorList>
    </citation>
    <scope>NUCLEOTIDE SEQUENCE [LARGE SCALE GENOMIC DNA]</scope>
    <source>
        <strain evidence="1">G859</strain>
        <tissue evidence="1">Whole worm</tissue>
    </source>
</reference>
<dbReference type="AlphaFoldDB" id="A0AAN8FNN4"/>
<keyword evidence="2" id="KW-1185">Reference proteome</keyword>
<dbReference type="Proteomes" id="UP001331761">
    <property type="component" value="Unassembled WGS sequence"/>
</dbReference>
<gene>
    <name evidence="1" type="ORF">GCK32_009449</name>
</gene>
<comment type="caution">
    <text evidence="1">The sequence shown here is derived from an EMBL/GenBank/DDBJ whole genome shotgun (WGS) entry which is preliminary data.</text>
</comment>
<sequence length="61" mass="6930">MKSNLLIERMDFMPIYGCGTQKEMSVTACLMRSPKFTRSLSLRLAKILKFSALKKKFQAAA</sequence>